<keyword evidence="3" id="KW-1185">Reference proteome</keyword>
<dbReference type="AlphaFoldDB" id="A0A1A9Z616"/>
<proteinExistence type="predicted"/>
<sequence>MTIAIDCCKTQTQQEMYAYNMTSINRNSYKKANDRTQCMQPTLRSSPRDTLANPYCMSPRHRRGRRKQKNAEKVVKSTKEIEISRIVAMAPIAERIKREVQ</sequence>
<evidence type="ECO:0000313" key="3">
    <source>
        <dbReference type="Proteomes" id="UP000092445"/>
    </source>
</evidence>
<reference evidence="2" key="2">
    <citation type="submission" date="2020-05" db="UniProtKB">
        <authorList>
            <consortium name="EnsemblMetazoa"/>
        </authorList>
    </citation>
    <scope>IDENTIFICATION</scope>
    <source>
        <strain evidence="2">IAEA</strain>
    </source>
</reference>
<organism evidence="2 3">
    <name type="scientific">Glossina pallidipes</name>
    <name type="common">Tsetse fly</name>
    <dbReference type="NCBI Taxonomy" id="7398"/>
    <lineage>
        <taxon>Eukaryota</taxon>
        <taxon>Metazoa</taxon>
        <taxon>Ecdysozoa</taxon>
        <taxon>Arthropoda</taxon>
        <taxon>Hexapoda</taxon>
        <taxon>Insecta</taxon>
        <taxon>Pterygota</taxon>
        <taxon>Neoptera</taxon>
        <taxon>Endopterygota</taxon>
        <taxon>Diptera</taxon>
        <taxon>Brachycera</taxon>
        <taxon>Muscomorpha</taxon>
        <taxon>Hippoboscoidea</taxon>
        <taxon>Glossinidae</taxon>
        <taxon>Glossina</taxon>
    </lineage>
</organism>
<dbReference type="Proteomes" id="UP000092445">
    <property type="component" value="Unassembled WGS sequence"/>
</dbReference>
<protein>
    <submittedName>
        <fullName evidence="2">Uncharacterized protein</fullName>
    </submittedName>
</protein>
<dbReference type="EnsemblMetazoa" id="GPAI004964-RA">
    <property type="protein sequence ID" value="GPAI004964-PA"/>
    <property type="gene ID" value="GPAI004964"/>
</dbReference>
<evidence type="ECO:0000313" key="2">
    <source>
        <dbReference type="EnsemblMetazoa" id="GPAI004964-PA"/>
    </source>
</evidence>
<accession>A0A1A9Z616</accession>
<evidence type="ECO:0000256" key="1">
    <source>
        <dbReference type="SAM" id="MobiDB-lite"/>
    </source>
</evidence>
<dbReference type="VEuPathDB" id="VectorBase:GPAI004964"/>
<feature type="region of interest" description="Disordered" evidence="1">
    <location>
        <begin position="38"/>
        <end position="76"/>
    </location>
</feature>
<name>A0A1A9Z616_GLOPL</name>
<feature type="compositionally biased region" description="Basic residues" evidence="1">
    <location>
        <begin position="59"/>
        <end position="68"/>
    </location>
</feature>
<reference evidence="3" key="1">
    <citation type="submission" date="2014-03" db="EMBL/GenBank/DDBJ databases">
        <authorList>
            <person name="Aksoy S."/>
            <person name="Warren W."/>
            <person name="Wilson R.K."/>
        </authorList>
    </citation>
    <scope>NUCLEOTIDE SEQUENCE [LARGE SCALE GENOMIC DNA]</scope>
    <source>
        <strain evidence="3">IAEA</strain>
    </source>
</reference>